<reference evidence="1" key="1">
    <citation type="submission" date="2019-08" db="EMBL/GenBank/DDBJ databases">
        <authorList>
            <person name="Kucharzyk K."/>
            <person name="Murdoch R.W."/>
            <person name="Higgins S."/>
            <person name="Loffler F."/>
        </authorList>
    </citation>
    <scope>NUCLEOTIDE SEQUENCE</scope>
</reference>
<gene>
    <name evidence="1" type="ORF">SDC9_46056</name>
</gene>
<name>A0A644W7S2_9ZZZZ</name>
<dbReference type="EMBL" id="VSSQ01000691">
    <property type="protein sequence ID" value="MPL99835.1"/>
    <property type="molecule type" value="Genomic_DNA"/>
</dbReference>
<protein>
    <submittedName>
        <fullName evidence="1">Uncharacterized protein</fullName>
    </submittedName>
</protein>
<evidence type="ECO:0000313" key="1">
    <source>
        <dbReference type="EMBL" id="MPL99835.1"/>
    </source>
</evidence>
<proteinExistence type="predicted"/>
<organism evidence="1">
    <name type="scientific">bioreactor metagenome</name>
    <dbReference type="NCBI Taxonomy" id="1076179"/>
    <lineage>
        <taxon>unclassified sequences</taxon>
        <taxon>metagenomes</taxon>
        <taxon>ecological metagenomes</taxon>
    </lineage>
</organism>
<comment type="caution">
    <text evidence="1">The sequence shown here is derived from an EMBL/GenBank/DDBJ whole genome shotgun (WGS) entry which is preliminary data.</text>
</comment>
<sequence length="113" mass="13450">MEKLFEIKDLIFYKEDFLDNLNEFEDIIDIIQELSANLTYEEIEVVGQNECCEKTNKNYIIEIPGFLDENDEFLTKEEIELQSASGVERVLDLFVIRIYKCLECKKWIIDILE</sequence>
<dbReference type="AlphaFoldDB" id="A0A644W7S2"/>
<accession>A0A644W7S2</accession>